<evidence type="ECO:0008006" key="3">
    <source>
        <dbReference type="Google" id="ProtNLM"/>
    </source>
</evidence>
<accession>A0A3S1BVP7</accession>
<evidence type="ECO:0000313" key="1">
    <source>
        <dbReference type="EMBL" id="RUS89875.1"/>
    </source>
</evidence>
<dbReference type="Proteomes" id="UP000271974">
    <property type="component" value="Unassembled WGS sequence"/>
</dbReference>
<feature type="non-terminal residue" evidence="1">
    <location>
        <position position="1"/>
    </location>
</feature>
<protein>
    <recommendedName>
        <fullName evidence="3">Ig-like domain-containing protein</fullName>
    </recommendedName>
</protein>
<comment type="caution">
    <text evidence="1">The sequence shown here is derived from an EMBL/GenBank/DDBJ whole genome shotgun (WGS) entry which is preliminary data.</text>
</comment>
<dbReference type="Gene3D" id="2.60.40.10">
    <property type="entry name" value="Immunoglobulins"/>
    <property type="match status" value="1"/>
</dbReference>
<feature type="non-terminal residue" evidence="1">
    <location>
        <position position="132"/>
    </location>
</feature>
<keyword evidence="2" id="KW-1185">Reference proteome</keyword>
<dbReference type="InterPro" id="IPR013783">
    <property type="entry name" value="Ig-like_fold"/>
</dbReference>
<evidence type="ECO:0000313" key="2">
    <source>
        <dbReference type="Proteomes" id="UP000271974"/>
    </source>
</evidence>
<dbReference type="EMBL" id="RQTK01000046">
    <property type="protein sequence ID" value="RUS89875.1"/>
    <property type="molecule type" value="Genomic_DNA"/>
</dbReference>
<dbReference type="AlphaFoldDB" id="A0A3S1BVP7"/>
<sequence>EREPQRPKIEAVGLKLTNGKLKVKDGDKLTIKCEGILGEKGRINFVKWYVGNAEIIEELSHLQVQRREAYETRNGRCLRVGYAQMTFYLFRSLEEHTLGCVTKNVSQSFMRCKDKDKDPYCKLLPGTFEFDP</sequence>
<proteinExistence type="predicted"/>
<gene>
    <name evidence="1" type="ORF">EGW08_002405</name>
</gene>
<name>A0A3S1BVP7_ELYCH</name>
<organism evidence="1 2">
    <name type="scientific">Elysia chlorotica</name>
    <name type="common">Eastern emerald elysia</name>
    <name type="synonym">Sea slug</name>
    <dbReference type="NCBI Taxonomy" id="188477"/>
    <lineage>
        <taxon>Eukaryota</taxon>
        <taxon>Metazoa</taxon>
        <taxon>Spiralia</taxon>
        <taxon>Lophotrochozoa</taxon>
        <taxon>Mollusca</taxon>
        <taxon>Gastropoda</taxon>
        <taxon>Heterobranchia</taxon>
        <taxon>Euthyneura</taxon>
        <taxon>Panpulmonata</taxon>
        <taxon>Sacoglossa</taxon>
        <taxon>Placobranchoidea</taxon>
        <taxon>Plakobranchidae</taxon>
        <taxon>Elysia</taxon>
    </lineage>
</organism>
<reference evidence="1 2" key="1">
    <citation type="submission" date="2019-01" db="EMBL/GenBank/DDBJ databases">
        <title>A draft genome assembly of the solar-powered sea slug Elysia chlorotica.</title>
        <authorList>
            <person name="Cai H."/>
            <person name="Li Q."/>
            <person name="Fang X."/>
            <person name="Li J."/>
            <person name="Curtis N.E."/>
            <person name="Altenburger A."/>
            <person name="Shibata T."/>
            <person name="Feng M."/>
            <person name="Maeda T."/>
            <person name="Schwartz J.A."/>
            <person name="Shigenobu S."/>
            <person name="Lundholm N."/>
            <person name="Nishiyama T."/>
            <person name="Yang H."/>
            <person name="Hasebe M."/>
            <person name="Li S."/>
            <person name="Pierce S.K."/>
            <person name="Wang J."/>
        </authorList>
    </citation>
    <scope>NUCLEOTIDE SEQUENCE [LARGE SCALE GENOMIC DNA]</scope>
    <source>
        <strain evidence="1">EC2010</strain>
        <tissue evidence="1">Whole organism of an adult</tissue>
    </source>
</reference>